<sequence>MKNRVCEVLGIEKPVIGAAMSWVSNAEWAAAISNAGGLGCLGPNCGATEPTDSPEETGERLRQEIRKTRELTDKPFTVNYLLPIEGIEATYAFAGPVYQVLKEENQKIILTSGAVVNEDEITRLKKDGFIIIHRDVCPTVDSLKKAEACGVDVLIATGYEAGGHMSEHRISLLSLFPQARAAVKLPLLAAGGICNAAGAKAVAAMGAEGAYVGTRFVVTEENPASMACKQAIINAKAEELVEFRGMIGHMRTTPNKVGLECERMSREGVDAGTISKAYAGGFRTGMLLGDLENGIVSVSEAIGMINEILTCQQVVDDIATAF</sequence>
<evidence type="ECO:0000313" key="6">
    <source>
        <dbReference type="EMBL" id="MCR6545680.1"/>
    </source>
</evidence>
<dbReference type="InterPro" id="IPR013785">
    <property type="entry name" value="Aldolase_TIM"/>
</dbReference>
<accession>A0ABT1Y6E9</accession>
<keyword evidence="7" id="KW-1185">Reference proteome</keyword>
<reference evidence="6 7" key="1">
    <citation type="submission" date="2022-08" db="EMBL/GenBank/DDBJ databases">
        <title>Proteogenomics of the novel Dehalobacterium formicoaceticum strain EZ94 highlights a key role of methyltransferases during anaerobic dichloromethane degradation.</title>
        <authorList>
            <person name="Wasmund K."/>
        </authorList>
    </citation>
    <scope>NUCLEOTIDE SEQUENCE [LARGE SCALE GENOMIC DNA]</scope>
    <source>
        <strain evidence="6 7">EZ94</strain>
    </source>
</reference>
<evidence type="ECO:0000313" key="7">
    <source>
        <dbReference type="Proteomes" id="UP001524944"/>
    </source>
</evidence>
<evidence type="ECO:0000256" key="4">
    <source>
        <dbReference type="ARBA" id="ARBA00022643"/>
    </source>
</evidence>
<keyword evidence="5" id="KW-0560">Oxidoreductase</keyword>
<protein>
    <recommendedName>
        <fullName evidence="2">Probable nitronate monooxygenase</fullName>
    </recommendedName>
</protein>
<evidence type="ECO:0000256" key="5">
    <source>
        <dbReference type="ARBA" id="ARBA00023002"/>
    </source>
</evidence>
<keyword evidence="3" id="KW-0285">Flavoprotein</keyword>
<dbReference type="Gene3D" id="3.20.20.70">
    <property type="entry name" value="Aldolase class I"/>
    <property type="match status" value="1"/>
</dbReference>
<dbReference type="PANTHER" id="PTHR32332">
    <property type="entry name" value="2-NITROPROPANE DIOXYGENASE"/>
    <property type="match status" value="1"/>
</dbReference>
<dbReference type="InterPro" id="IPR004136">
    <property type="entry name" value="NMO"/>
</dbReference>
<gene>
    <name evidence="6" type="ORF">NVS47_09195</name>
</gene>
<evidence type="ECO:0000256" key="3">
    <source>
        <dbReference type="ARBA" id="ARBA00022630"/>
    </source>
</evidence>
<organism evidence="6 7">
    <name type="scientific">Dehalobacterium formicoaceticum</name>
    <dbReference type="NCBI Taxonomy" id="51515"/>
    <lineage>
        <taxon>Bacteria</taxon>
        <taxon>Bacillati</taxon>
        <taxon>Bacillota</taxon>
        <taxon>Clostridia</taxon>
        <taxon>Eubacteriales</taxon>
        <taxon>Peptococcaceae</taxon>
        <taxon>Dehalobacterium</taxon>
    </lineage>
</organism>
<dbReference type="PANTHER" id="PTHR32332:SF20">
    <property type="entry name" value="2-NITROPROPANE DIOXYGENASE-LIKE PROTEIN"/>
    <property type="match status" value="1"/>
</dbReference>
<proteinExistence type="predicted"/>
<comment type="function">
    <text evidence="1">Nitronate monooxygenase that uses molecular oxygen to catalyze the oxidative denitrification of alkyl nitronates. Acts on propionate 3-nitronate (P3N), the presumed physiological substrate. Probably functions in the detoxification of P3N, a metabolic poison produced by plants and fungi as a defense mechanism.</text>
</comment>
<dbReference type="Pfam" id="PF03060">
    <property type="entry name" value="NMO"/>
    <property type="match status" value="1"/>
</dbReference>
<name>A0ABT1Y6E9_9FIRM</name>
<comment type="caution">
    <text evidence="6">The sequence shown here is derived from an EMBL/GenBank/DDBJ whole genome shotgun (WGS) entry which is preliminary data.</text>
</comment>
<keyword evidence="4" id="KW-0288">FMN</keyword>
<keyword evidence="6" id="KW-0503">Monooxygenase</keyword>
<dbReference type="GO" id="GO:0004497">
    <property type="term" value="F:monooxygenase activity"/>
    <property type="evidence" value="ECO:0007669"/>
    <property type="project" value="UniProtKB-KW"/>
</dbReference>
<dbReference type="Proteomes" id="UP001524944">
    <property type="component" value="Unassembled WGS sequence"/>
</dbReference>
<dbReference type="SUPFAM" id="SSF51412">
    <property type="entry name" value="Inosine monophosphate dehydrogenase (IMPDH)"/>
    <property type="match status" value="1"/>
</dbReference>
<dbReference type="EMBL" id="JANPWE010000004">
    <property type="protein sequence ID" value="MCR6545680.1"/>
    <property type="molecule type" value="Genomic_DNA"/>
</dbReference>
<dbReference type="CDD" id="cd04730">
    <property type="entry name" value="NPD_like"/>
    <property type="match status" value="1"/>
</dbReference>
<dbReference type="RefSeq" id="WP_257913258.1">
    <property type="nucleotide sequence ID" value="NZ_JANPWE010000004.1"/>
</dbReference>
<evidence type="ECO:0000256" key="1">
    <source>
        <dbReference type="ARBA" id="ARBA00003535"/>
    </source>
</evidence>
<evidence type="ECO:0000256" key="2">
    <source>
        <dbReference type="ARBA" id="ARBA00013457"/>
    </source>
</evidence>